<name>A0A085MSX3_9BILA</name>
<reference evidence="1" key="1">
    <citation type="journal article" date="2014" name="Nat. Genet.">
        <title>Genome and transcriptome of the porcine whipworm Trichuris suis.</title>
        <authorList>
            <person name="Jex A.R."/>
            <person name="Nejsum P."/>
            <person name="Schwarz E.M."/>
            <person name="Hu L."/>
            <person name="Young N.D."/>
            <person name="Hall R.S."/>
            <person name="Korhonen P.K."/>
            <person name="Liao S."/>
            <person name="Thamsborg S."/>
            <person name="Xia J."/>
            <person name="Xu P."/>
            <person name="Wang S."/>
            <person name="Scheerlinck J.P."/>
            <person name="Hofmann A."/>
            <person name="Sternberg P.W."/>
            <person name="Wang J."/>
            <person name="Gasser R.B."/>
        </authorList>
    </citation>
    <scope>NUCLEOTIDE SEQUENCE [LARGE SCALE GENOMIC DNA]</scope>
    <source>
        <strain evidence="1">DCEP-RM93F</strain>
    </source>
</reference>
<dbReference type="PANTHER" id="PTHR47331">
    <property type="entry name" value="PHD-TYPE DOMAIN-CONTAINING PROTEIN"/>
    <property type="match status" value="1"/>
</dbReference>
<protein>
    <recommendedName>
        <fullName evidence="2">Pao retrotransposon peptidase</fullName>
    </recommendedName>
</protein>
<dbReference type="Pfam" id="PF05380">
    <property type="entry name" value="Peptidase_A17"/>
    <property type="match status" value="1"/>
</dbReference>
<evidence type="ECO:0008006" key="2">
    <source>
        <dbReference type="Google" id="ProtNLM"/>
    </source>
</evidence>
<dbReference type="EMBL" id="KL367676">
    <property type="protein sequence ID" value="KFD60319.1"/>
    <property type="molecule type" value="Genomic_DNA"/>
</dbReference>
<gene>
    <name evidence="1" type="ORF">M514_27496</name>
</gene>
<organism evidence="1">
    <name type="scientific">Trichuris suis</name>
    <name type="common">pig whipworm</name>
    <dbReference type="NCBI Taxonomy" id="68888"/>
    <lineage>
        <taxon>Eukaryota</taxon>
        <taxon>Metazoa</taxon>
        <taxon>Ecdysozoa</taxon>
        <taxon>Nematoda</taxon>
        <taxon>Enoplea</taxon>
        <taxon>Dorylaimia</taxon>
        <taxon>Trichinellida</taxon>
        <taxon>Trichuridae</taxon>
        <taxon>Trichuris</taxon>
    </lineage>
</organism>
<proteinExistence type="predicted"/>
<accession>A0A085MSX3</accession>
<dbReference type="InterPro" id="IPR008042">
    <property type="entry name" value="Retrotrans_Pao"/>
</dbReference>
<evidence type="ECO:0000313" key="1">
    <source>
        <dbReference type="EMBL" id="KFD60319.1"/>
    </source>
</evidence>
<sequence>MMLAAFSCSTVSSLHNPNSSIFRTTPGPLMFGLWRFDCTSINEATSSCHALKMLLRQGGFHLTKWISSSRTLLKTLDANERSQPDLNIDIDPLPVERTLCVLWNAENDSFRFRSRELPAVSSKRGMLRAVSSIFDPLGFVSPIVLQAKCILRQTWLLAVDWDDTLPETVMEQWKKWSEELHCVESLAVPRALTSFESIKSIEVHLFSGASELGYGCVAYLRKLLSNGNVSISFICSKARVAPLSI</sequence>
<dbReference type="AlphaFoldDB" id="A0A085MSX3"/>
<dbReference type="Proteomes" id="UP000030758">
    <property type="component" value="Unassembled WGS sequence"/>
</dbReference>